<organism evidence="3 4">
    <name type="scientific">Herbihabitans rhizosphaerae</name>
    <dbReference type="NCBI Taxonomy" id="1872711"/>
    <lineage>
        <taxon>Bacteria</taxon>
        <taxon>Bacillati</taxon>
        <taxon>Actinomycetota</taxon>
        <taxon>Actinomycetes</taxon>
        <taxon>Pseudonocardiales</taxon>
        <taxon>Pseudonocardiaceae</taxon>
        <taxon>Herbihabitans</taxon>
    </lineage>
</organism>
<name>A0A4Q7L8L1_9PSEU</name>
<keyword evidence="2" id="KW-1133">Transmembrane helix</keyword>
<feature type="region of interest" description="Disordered" evidence="1">
    <location>
        <begin position="157"/>
        <end position="255"/>
    </location>
</feature>
<proteinExistence type="predicted"/>
<evidence type="ECO:0000313" key="3">
    <source>
        <dbReference type="EMBL" id="RZS44742.1"/>
    </source>
</evidence>
<evidence type="ECO:0000256" key="1">
    <source>
        <dbReference type="SAM" id="MobiDB-lite"/>
    </source>
</evidence>
<keyword evidence="2" id="KW-0472">Membrane</keyword>
<evidence type="ECO:0000256" key="2">
    <source>
        <dbReference type="SAM" id="Phobius"/>
    </source>
</evidence>
<reference evidence="3 4" key="1">
    <citation type="submission" date="2019-02" db="EMBL/GenBank/DDBJ databases">
        <title>Genomic Encyclopedia of Type Strains, Phase IV (KMG-IV): sequencing the most valuable type-strain genomes for metagenomic binning, comparative biology and taxonomic classification.</title>
        <authorList>
            <person name="Goeker M."/>
        </authorList>
    </citation>
    <scope>NUCLEOTIDE SEQUENCE [LARGE SCALE GENOMIC DNA]</scope>
    <source>
        <strain evidence="3 4">DSM 101727</strain>
    </source>
</reference>
<dbReference type="EMBL" id="SGWQ01000001">
    <property type="protein sequence ID" value="RZS44742.1"/>
    <property type="molecule type" value="Genomic_DNA"/>
</dbReference>
<feature type="compositionally biased region" description="Pro residues" evidence="1">
    <location>
        <begin position="107"/>
        <end position="140"/>
    </location>
</feature>
<protein>
    <submittedName>
        <fullName evidence="3">Uncharacterized protein</fullName>
    </submittedName>
</protein>
<keyword evidence="2" id="KW-0812">Transmembrane</keyword>
<keyword evidence="4" id="KW-1185">Reference proteome</keyword>
<evidence type="ECO:0000313" key="4">
    <source>
        <dbReference type="Proteomes" id="UP000294257"/>
    </source>
</evidence>
<feature type="transmembrane region" description="Helical" evidence="2">
    <location>
        <begin position="12"/>
        <end position="36"/>
    </location>
</feature>
<feature type="compositionally biased region" description="Low complexity" evidence="1">
    <location>
        <begin position="212"/>
        <end position="221"/>
    </location>
</feature>
<comment type="caution">
    <text evidence="3">The sequence shown here is derived from an EMBL/GenBank/DDBJ whole genome shotgun (WGS) entry which is preliminary data.</text>
</comment>
<gene>
    <name evidence="3" type="ORF">EV193_101619</name>
</gene>
<accession>A0A4Q7L8L1</accession>
<dbReference type="RefSeq" id="WP_130342388.1">
    <property type="nucleotide sequence ID" value="NZ_SGWQ01000001.1"/>
</dbReference>
<feature type="region of interest" description="Disordered" evidence="1">
    <location>
        <begin position="107"/>
        <end position="143"/>
    </location>
</feature>
<dbReference type="AlphaFoldDB" id="A0A4Q7L8L1"/>
<dbReference type="Proteomes" id="UP000294257">
    <property type="component" value="Unassembled WGS sequence"/>
</dbReference>
<sequence>MIAADRTHRALFAHWCARLLLVLGGAVIVTVALWALTESPANAEPSLPEASAERVTAVGEDVRRVAEPPAKRAVDKVVRHKVMPVVDAVVHRPREIVRDTARRIVRPTPPPLPALPPLLPRPEIPTPPGPMPSPTPPPVVTPQVTQVPVPAQAAALPTVVESPAHESREMRQAPAGRAMVLPPSRDLPSRHTPSPTGPPCVPMTGGHGTAGAGHAPTGIATDSGTAGEPSGCRTVRRGSDIRPPQAGARPGVTPD</sequence>